<evidence type="ECO:0000256" key="3">
    <source>
        <dbReference type="ARBA" id="ARBA00022618"/>
    </source>
</evidence>
<evidence type="ECO:0000259" key="10">
    <source>
        <dbReference type="PROSITE" id="PS51779"/>
    </source>
</evidence>
<dbReference type="STRING" id="995060.SAMN04487904_105244"/>
<dbReference type="PROSITE" id="PS51779">
    <property type="entry name" value="POTRA"/>
    <property type="match status" value="1"/>
</dbReference>
<keyword evidence="2" id="KW-1003">Cell membrane</keyword>
<gene>
    <name evidence="11" type="ORF">SAMN04487904_105244</name>
</gene>
<evidence type="ECO:0000256" key="5">
    <source>
        <dbReference type="ARBA" id="ARBA00022989"/>
    </source>
</evidence>
<keyword evidence="3 11" id="KW-0132">Cell division</keyword>
<keyword evidence="7" id="KW-0131">Cell cycle</keyword>
<evidence type="ECO:0000256" key="8">
    <source>
        <dbReference type="SAM" id="MobiDB-lite"/>
    </source>
</evidence>
<feature type="transmembrane region" description="Helical" evidence="9">
    <location>
        <begin position="37"/>
        <end position="61"/>
    </location>
</feature>
<keyword evidence="12" id="KW-1185">Reference proteome</keyword>
<organism evidence="11 12">
    <name type="scientific">Actinopolyspora righensis</name>
    <dbReference type="NCBI Taxonomy" id="995060"/>
    <lineage>
        <taxon>Bacteria</taxon>
        <taxon>Bacillati</taxon>
        <taxon>Actinomycetota</taxon>
        <taxon>Actinomycetes</taxon>
        <taxon>Actinopolysporales</taxon>
        <taxon>Actinopolysporaceae</taxon>
        <taxon>Actinopolyspora</taxon>
        <taxon>Actinopolyspora alba group</taxon>
    </lineage>
</organism>
<proteinExistence type="predicted"/>
<dbReference type="InterPro" id="IPR013685">
    <property type="entry name" value="POTRA_FtsQ_type"/>
</dbReference>
<dbReference type="PANTHER" id="PTHR37820">
    <property type="entry name" value="CELL DIVISION PROTEIN DIVIB"/>
    <property type="match status" value="1"/>
</dbReference>
<evidence type="ECO:0000313" key="11">
    <source>
        <dbReference type="EMBL" id="SFT66855.1"/>
    </source>
</evidence>
<dbReference type="InterPro" id="IPR034746">
    <property type="entry name" value="POTRA"/>
</dbReference>
<keyword evidence="4 9" id="KW-0812">Transmembrane</keyword>
<dbReference type="AlphaFoldDB" id="A0A1I6ZW56"/>
<dbReference type="GO" id="GO:0005886">
    <property type="term" value="C:plasma membrane"/>
    <property type="evidence" value="ECO:0007669"/>
    <property type="project" value="TreeGrafter"/>
</dbReference>
<evidence type="ECO:0000256" key="6">
    <source>
        <dbReference type="ARBA" id="ARBA00023136"/>
    </source>
</evidence>
<evidence type="ECO:0000256" key="7">
    <source>
        <dbReference type="ARBA" id="ARBA00023306"/>
    </source>
</evidence>
<dbReference type="GO" id="GO:0051301">
    <property type="term" value="P:cell division"/>
    <property type="evidence" value="ECO:0007669"/>
    <property type="project" value="UniProtKB-KW"/>
</dbReference>
<evidence type="ECO:0000256" key="9">
    <source>
        <dbReference type="SAM" id="Phobius"/>
    </source>
</evidence>
<keyword evidence="6 9" id="KW-0472">Membrane</keyword>
<name>A0A1I6ZW56_9ACTN</name>
<comment type="subcellular location">
    <subcellularLocation>
        <location evidence="1">Membrane</location>
    </subcellularLocation>
</comment>
<reference evidence="12" key="1">
    <citation type="submission" date="2016-10" db="EMBL/GenBank/DDBJ databases">
        <authorList>
            <person name="Varghese N."/>
            <person name="Submissions S."/>
        </authorList>
    </citation>
    <scope>NUCLEOTIDE SEQUENCE [LARGE SCALE GENOMIC DNA]</scope>
    <source>
        <strain evidence="12">DSM 45501</strain>
    </source>
</reference>
<dbReference type="PANTHER" id="PTHR37820:SF1">
    <property type="entry name" value="CELL DIVISION PROTEIN FTSQ"/>
    <property type="match status" value="1"/>
</dbReference>
<evidence type="ECO:0000256" key="4">
    <source>
        <dbReference type="ARBA" id="ARBA00022692"/>
    </source>
</evidence>
<dbReference type="Gene3D" id="3.10.20.310">
    <property type="entry name" value="membrane protein fhac"/>
    <property type="match status" value="1"/>
</dbReference>
<keyword evidence="5 9" id="KW-1133">Transmembrane helix</keyword>
<evidence type="ECO:0000256" key="1">
    <source>
        <dbReference type="ARBA" id="ARBA00004370"/>
    </source>
</evidence>
<feature type="region of interest" description="Disordered" evidence="8">
    <location>
        <begin position="1"/>
        <end position="31"/>
    </location>
</feature>
<dbReference type="Proteomes" id="UP000199165">
    <property type="component" value="Unassembled WGS sequence"/>
</dbReference>
<dbReference type="Pfam" id="PF08478">
    <property type="entry name" value="POTRA_1"/>
    <property type="match status" value="1"/>
</dbReference>
<sequence length="253" mass="26988">MADSGTTRTRQRGRATSRDRRGSGSGTESSGVGVRGWVTLGSLALLTIGVVVVFFTPVLGVRSVRIEGTRVLDSSRVRQVAAIEHGTPMVRVDRSGVLRRVNGISRIDSTTVRLSLPATVVIGVEERRPVMYTGASEGFRLVDDEGVGFATVTERPSDLPELRLGPEQRTKRVRMAAVTAVTALDGKTLDQVRAVSVETGAGAPRVRMSLTRGRAVEWGGTGESERKAAILPVLLGRPGEVYDVTSPELPTVS</sequence>
<evidence type="ECO:0000313" key="12">
    <source>
        <dbReference type="Proteomes" id="UP000199165"/>
    </source>
</evidence>
<evidence type="ECO:0000256" key="2">
    <source>
        <dbReference type="ARBA" id="ARBA00022475"/>
    </source>
</evidence>
<protein>
    <submittedName>
        <fullName evidence="11">Cell division protein FtsQ</fullName>
    </submittedName>
</protein>
<dbReference type="InterPro" id="IPR050487">
    <property type="entry name" value="FtsQ_DivIB"/>
</dbReference>
<feature type="domain" description="POTRA" evidence="10">
    <location>
        <begin position="59"/>
        <end position="127"/>
    </location>
</feature>
<accession>A0A1I6ZW56</accession>
<dbReference type="EMBL" id="FPAT01000005">
    <property type="protein sequence ID" value="SFT66855.1"/>
    <property type="molecule type" value="Genomic_DNA"/>
</dbReference>